<evidence type="ECO:0000256" key="1">
    <source>
        <dbReference type="ARBA" id="ARBA00004141"/>
    </source>
</evidence>
<dbReference type="Proteomes" id="UP000078343">
    <property type="component" value="Unassembled WGS sequence"/>
</dbReference>
<evidence type="ECO:0000256" key="5">
    <source>
        <dbReference type="ARBA" id="ARBA00023136"/>
    </source>
</evidence>
<feature type="transmembrane region" description="Helical" evidence="7">
    <location>
        <begin position="345"/>
        <end position="367"/>
    </location>
</feature>
<feature type="domain" description="Major facilitator superfamily (MFS) profile" evidence="8">
    <location>
        <begin position="81"/>
        <end position="536"/>
    </location>
</feature>
<dbReference type="InterPro" id="IPR020846">
    <property type="entry name" value="MFS_dom"/>
</dbReference>
<feature type="transmembrane region" description="Helical" evidence="7">
    <location>
        <begin position="120"/>
        <end position="140"/>
    </location>
</feature>
<dbReference type="GO" id="GO:0005886">
    <property type="term" value="C:plasma membrane"/>
    <property type="evidence" value="ECO:0007669"/>
    <property type="project" value="TreeGrafter"/>
</dbReference>
<dbReference type="Pfam" id="PF06609">
    <property type="entry name" value="TRI12"/>
    <property type="match status" value="1"/>
</dbReference>
<dbReference type="RefSeq" id="XP_018697882.1">
    <property type="nucleotide sequence ID" value="XM_018832003.1"/>
</dbReference>
<dbReference type="GeneID" id="30004657"/>
<comment type="caution">
    <text evidence="9">The sequence shown here is derived from an EMBL/GenBank/DDBJ whole genome shotgun (WGS) entry which is preliminary data.</text>
</comment>
<evidence type="ECO:0000256" key="2">
    <source>
        <dbReference type="ARBA" id="ARBA00022448"/>
    </source>
</evidence>
<evidence type="ECO:0000256" key="6">
    <source>
        <dbReference type="SAM" id="MobiDB-lite"/>
    </source>
</evidence>
<sequence>MDSKSGSLVNESPPSSDAVHLERLAVDDEEKHVGHVGSLQIEDGDSLEKSQSVEVDVDVTNRGAVKGDESDGKVDWTWIQIIATACLSGLYVGSQIPLYFLGGTLTYISADLGGTKASAWLPVAYSLALGAVTPFCGYLQDLLGRRYVTLTGGLILLIGCIVMATAQTFRAGVVAMCFAGAGASIGELTAVAGTAELVPIKKRGIYLSIVTASILPFAPYLLYAQLLAKHSTWRWGMWLCVIWNAVWFTGIAITYFPKSQTRARGVSRRVLLKRIDFIGGLLSIIGLVLFLIALQAGGSSHPWKSAYVLVNLFIGFSLIVAFFLWEWKFAKYPMIPKELFHGQNIVASCFVVSFVSGMNFSALLNFFPLEFTTVFVPDPIQIGLKDIPPALLLIGGSIATNALLSYLRGHGRELMLVGCLIMTAFSGALASINPDKTAAVIGIGSMAALGVGMVTSPASTIAITVAPDSTIATCVALILCIRATGGSIGYAIYYNVFIEKLTPALPKYVAEYAVAAGLPVGEAEPFTALFLTAPQNVTEVPGVNAAILEAATIGSRWAYAHALKYVWYISLVFGICSIVACCFVNNMQKYMTNRIAAKVGN</sequence>
<accession>A0A178ZZW0</accession>
<dbReference type="AlphaFoldDB" id="A0A178ZZW0"/>
<feature type="transmembrane region" description="Helical" evidence="7">
    <location>
        <begin position="387"/>
        <end position="407"/>
    </location>
</feature>
<evidence type="ECO:0000259" key="8">
    <source>
        <dbReference type="PROSITE" id="PS50850"/>
    </source>
</evidence>
<dbReference type="Gene3D" id="1.20.1250.20">
    <property type="entry name" value="MFS general substrate transporter like domains"/>
    <property type="match status" value="2"/>
</dbReference>
<name>A0A178ZZW0_9EURO</name>
<feature type="transmembrane region" description="Helical" evidence="7">
    <location>
        <begin position="470"/>
        <end position="493"/>
    </location>
</feature>
<protein>
    <recommendedName>
        <fullName evidence="8">Major facilitator superfamily (MFS) profile domain-containing protein</fullName>
    </recommendedName>
</protein>
<feature type="transmembrane region" description="Helical" evidence="7">
    <location>
        <begin position="414"/>
        <end position="432"/>
    </location>
</feature>
<dbReference type="PROSITE" id="PS50850">
    <property type="entry name" value="MFS"/>
    <property type="match status" value="1"/>
</dbReference>
<dbReference type="SUPFAM" id="SSF103473">
    <property type="entry name" value="MFS general substrate transporter"/>
    <property type="match status" value="2"/>
</dbReference>
<dbReference type="PANTHER" id="PTHR23501:SF109">
    <property type="entry name" value="MAJOR FACILITATOR SUPERFAMILY (MFS) PROFILE DOMAIN-CONTAINING PROTEIN-RELATED"/>
    <property type="match status" value="1"/>
</dbReference>
<dbReference type="OrthoDB" id="4161376at2759"/>
<comment type="subcellular location">
    <subcellularLocation>
        <location evidence="1">Membrane</location>
        <topology evidence="1">Multi-pass membrane protein</topology>
    </subcellularLocation>
</comment>
<keyword evidence="4 7" id="KW-1133">Transmembrane helix</keyword>
<feature type="transmembrane region" description="Helical" evidence="7">
    <location>
        <begin position="565"/>
        <end position="584"/>
    </location>
</feature>
<dbReference type="GO" id="GO:0022857">
    <property type="term" value="F:transmembrane transporter activity"/>
    <property type="evidence" value="ECO:0007669"/>
    <property type="project" value="InterPro"/>
</dbReference>
<dbReference type="PANTHER" id="PTHR23501">
    <property type="entry name" value="MAJOR FACILITATOR SUPERFAMILY"/>
    <property type="match status" value="1"/>
</dbReference>
<evidence type="ECO:0000256" key="7">
    <source>
        <dbReference type="SAM" id="Phobius"/>
    </source>
</evidence>
<organism evidence="9 10">
    <name type="scientific">Fonsecaea erecta</name>
    <dbReference type="NCBI Taxonomy" id="1367422"/>
    <lineage>
        <taxon>Eukaryota</taxon>
        <taxon>Fungi</taxon>
        <taxon>Dikarya</taxon>
        <taxon>Ascomycota</taxon>
        <taxon>Pezizomycotina</taxon>
        <taxon>Eurotiomycetes</taxon>
        <taxon>Chaetothyriomycetidae</taxon>
        <taxon>Chaetothyriales</taxon>
        <taxon>Herpotrichiellaceae</taxon>
        <taxon>Fonsecaea</taxon>
    </lineage>
</organism>
<evidence type="ECO:0000256" key="3">
    <source>
        <dbReference type="ARBA" id="ARBA00022692"/>
    </source>
</evidence>
<feature type="transmembrane region" description="Helical" evidence="7">
    <location>
        <begin position="277"/>
        <end position="294"/>
    </location>
</feature>
<feature type="transmembrane region" description="Helical" evidence="7">
    <location>
        <begin position="76"/>
        <end position="100"/>
    </location>
</feature>
<evidence type="ECO:0000313" key="9">
    <source>
        <dbReference type="EMBL" id="OAP64515.1"/>
    </source>
</evidence>
<keyword evidence="3 7" id="KW-0812">Transmembrane</keyword>
<feature type="transmembrane region" description="Helical" evidence="7">
    <location>
        <begin position="204"/>
        <end position="223"/>
    </location>
</feature>
<feature type="transmembrane region" description="Helical" evidence="7">
    <location>
        <begin position="147"/>
        <end position="166"/>
    </location>
</feature>
<feature type="transmembrane region" description="Helical" evidence="7">
    <location>
        <begin position="172"/>
        <end position="192"/>
    </location>
</feature>
<dbReference type="EMBL" id="LVYI01000001">
    <property type="protein sequence ID" value="OAP64515.1"/>
    <property type="molecule type" value="Genomic_DNA"/>
</dbReference>
<dbReference type="InterPro" id="IPR036259">
    <property type="entry name" value="MFS_trans_sf"/>
</dbReference>
<gene>
    <name evidence="9" type="ORF">AYL99_00487</name>
</gene>
<feature type="transmembrane region" description="Helical" evidence="7">
    <location>
        <begin position="438"/>
        <end position="458"/>
    </location>
</feature>
<reference evidence="9 10" key="1">
    <citation type="submission" date="2016-04" db="EMBL/GenBank/DDBJ databases">
        <title>Draft genome of Fonsecaea erecta CBS 125763.</title>
        <authorList>
            <person name="Weiss V.A."/>
            <person name="Vicente V.A."/>
            <person name="Raittz R.T."/>
            <person name="Moreno L.F."/>
            <person name="De Souza E.M."/>
            <person name="Pedrosa F.O."/>
            <person name="Steffens M.B."/>
            <person name="Faoro H."/>
            <person name="Tadra-Sfeir M.Z."/>
            <person name="Najafzadeh M.J."/>
            <person name="Felipe M.S."/>
            <person name="Teixeira M."/>
            <person name="Sun J."/>
            <person name="Xi L."/>
            <person name="Gomes R."/>
            <person name="De Azevedo C.M."/>
            <person name="Salgado C.G."/>
            <person name="Da Silva M.B."/>
            <person name="Nascimento M.F."/>
            <person name="Queiroz-Telles F."/>
            <person name="Attili D.S."/>
            <person name="Gorbushina A."/>
        </authorList>
    </citation>
    <scope>NUCLEOTIDE SEQUENCE [LARGE SCALE GENOMIC DNA]</scope>
    <source>
        <strain evidence="9 10">CBS 125763</strain>
    </source>
</reference>
<feature type="transmembrane region" description="Helical" evidence="7">
    <location>
        <begin position="306"/>
        <end position="325"/>
    </location>
</feature>
<evidence type="ECO:0000313" key="10">
    <source>
        <dbReference type="Proteomes" id="UP000078343"/>
    </source>
</evidence>
<feature type="transmembrane region" description="Helical" evidence="7">
    <location>
        <begin position="235"/>
        <end position="256"/>
    </location>
</feature>
<keyword evidence="5 7" id="KW-0472">Membrane</keyword>
<proteinExistence type="predicted"/>
<keyword evidence="2" id="KW-0813">Transport</keyword>
<evidence type="ECO:0000256" key="4">
    <source>
        <dbReference type="ARBA" id="ARBA00022989"/>
    </source>
</evidence>
<dbReference type="InterPro" id="IPR010573">
    <property type="entry name" value="MFS_Str1/Tri12-like"/>
</dbReference>
<feature type="region of interest" description="Disordered" evidence="6">
    <location>
        <begin position="29"/>
        <end position="52"/>
    </location>
</feature>
<keyword evidence="10" id="KW-1185">Reference proteome</keyword>